<dbReference type="AlphaFoldDB" id="A0A0S3UJD3"/>
<feature type="chain" id="PRO_5006619907" description="Fibronectin type-III domain-containing protein" evidence="1">
    <location>
        <begin position="22"/>
        <end position="1035"/>
    </location>
</feature>
<keyword evidence="1" id="KW-0732">Signal</keyword>
<name>A0A0S3UJD3_PREIN</name>
<proteinExistence type="predicted"/>
<dbReference type="InterPro" id="IPR013783">
    <property type="entry name" value="Ig-like_fold"/>
</dbReference>
<dbReference type="CDD" id="cd00063">
    <property type="entry name" value="FN3"/>
    <property type="match status" value="1"/>
</dbReference>
<gene>
    <name evidence="3" type="ORF">PIOMA14_I_1117</name>
</gene>
<dbReference type="NCBIfam" id="TIGR04183">
    <property type="entry name" value="Por_Secre_tail"/>
    <property type="match status" value="1"/>
</dbReference>
<dbReference type="EMBL" id="AP014597">
    <property type="protein sequence ID" value="BAU17625.1"/>
    <property type="molecule type" value="Genomic_DNA"/>
</dbReference>
<dbReference type="InterPro" id="IPR003961">
    <property type="entry name" value="FN3_dom"/>
</dbReference>
<dbReference type="InterPro" id="IPR036116">
    <property type="entry name" value="FN3_sf"/>
</dbReference>
<dbReference type="SMART" id="SM00060">
    <property type="entry name" value="FN3"/>
    <property type="match status" value="2"/>
</dbReference>
<evidence type="ECO:0000259" key="2">
    <source>
        <dbReference type="SMART" id="SM00060"/>
    </source>
</evidence>
<dbReference type="STRING" id="28131.BWX40_03255"/>
<dbReference type="Proteomes" id="UP000217431">
    <property type="component" value="Chromosome I"/>
</dbReference>
<evidence type="ECO:0000313" key="3">
    <source>
        <dbReference type="EMBL" id="BAU17625.1"/>
    </source>
</evidence>
<feature type="domain" description="Fibronectin type-III" evidence="2">
    <location>
        <begin position="305"/>
        <end position="391"/>
    </location>
</feature>
<accession>A0A0S3UJD3</accession>
<feature type="domain" description="Fibronectin type-III" evidence="2">
    <location>
        <begin position="405"/>
        <end position="486"/>
    </location>
</feature>
<evidence type="ECO:0000256" key="1">
    <source>
        <dbReference type="SAM" id="SignalP"/>
    </source>
</evidence>
<organism evidence="3 4">
    <name type="scientific">Prevotella intermedia</name>
    <dbReference type="NCBI Taxonomy" id="28131"/>
    <lineage>
        <taxon>Bacteria</taxon>
        <taxon>Pseudomonadati</taxon>
        <taxon>Bacteroidota</taxon>
        <taxon>Bacteroidia</taxon>
        <taxon>Bacteroidales</taxon>
        <taxon>Prevotellaceae</taxon>
        <taxon>Prevotella</taxon>
    </lineage>
</organism>
<dbReference type="Gene3D" id="2.60.120.200">
    <property type="match status" value="1"/>
</dbReference>
<dbReference type="InterPro" id="IPR011635">
    <property type="entry name" value="CARDB"/>
</dbReference>
<reference evidence="3 4" key="1">
    <citation type="journal article" date="2016" name="DNA Res.">
        <title>The complete genome sequencing of Prevotella intermedia strain OMA14 and a subsequent fine-scale, intra-species genomic comparison reveal an unusual amplification of conjugative and mobile transposons and identify a novel Prevotella-lineage-specific repeat.</title>
        <authorList>
            <person name="Naito M."/>
            <person name="Ogura Y."/>
            <person name="Itoh T."/>
            <person name="Shoji M."/>
            <person name="Okamoto M."/>
            <person name="Hayashi T."/>
            <person name="Nakayama K."/>
        </authorList>
    </citation>
    <scope>NUCLEOTIDE SEQUENCE [LARGE SCALE GENOMIC DNA]</scope>
    <source>
        <strain evidence="3 4">OMA14</strain>
    </source>
</reference>
<sequence>MKKKLFIVLSILFGINTLCSAQPLKTGIHENRAPIYNVPDGEAEICGYLRYDMKYRTHGLTTFRTDFPSNYTLIKDYGNVFGKTPIFTAGTYVGNQYLAYETTLYSNVLMPRGISVINPTTGEYERKTTFPENTPILILDEMTYDPKTERIFGMHYDTDKFITDLYEINNKTFALAKVATINKPFFTLSANNGFLYAVTTDRDIKKSFLVKIKQSSIDAGKQTCTVETVSPTTGTGINIGNYSQSMEFDKTTHRLWWVAQAADDQAYLVELNPETGTSISQKLIKDGLQLLSMAIPYQYVADEAPSYVRGLAIKAGEQGANNATLSWTTPTLNYRNKSLSTIDGIKIYRNNELVKTLNTTAKGENMTWKDTELSEGYYIYKVVPYNTNGDGVYKETAAFVGEDVPGAPVNVKLVANGTEGTITWNEPTTGAHNGYFDNSTLTYDVMRLPDNVKIVTRTAERSVKDNVKSHAGYSYVVTAYNKKGKGLSATSNTVAYGSIESIPFISGLETKNEFDKWTIIDNNQDGMSWSFNENTSRTLYDRSEKSADDWLVSPPLTFSKDKKYQLRYTYSTANWVDPSTHKPVMEKMKVFYGTQPTPDKLSTLIKDLGEFHTSSEHYYYGKDVFTPNETANGYIAFQACSEALKGQVYLKDVSLREYSEKDLSVKELKGSVTANCNIEQSFIVTVGNEGSAAANDYTVELFNTDNQEILGTAKGISINPDATTTITVTWVPKVEGEVNVSARVVLAGDTYPADNALAAPLKIKVAAADAEKWITLNAIDNYGWVMPFYLTSPYAQSQCLYLENEIRKKNIDLIAIQLKYNGRNDSPYTFPTRISMKMTERTNMKAPDSGYLGFFDQTDWTKVYDGNITIQGKGDNKELKVTFDKPFKYTGGNVIFKFETLPGDNTLEGSQHPEWLFDMPKGDARSAKYDGETETIDENKTFISEYIPFLMLEYKDNNSSGILAIGNDSFRVIQSDNILSASSVCEHLEIMNILGATIIADTNTDKLNLEMVPSGIYLVKAIKDGVTHTSKILKQ</sequence>
<dbReference type="SUPFAM" id="SSF49265">
    <property type="entry name" value="Fibronectin type III"/>
    <property type="match status" value="1"/>
</dbReference>
<dbReference type="Pfam" id="PF07705">
    <property type="entry name" value="CARDB"/>
    <property type="match status" value="1"/>
</dbReference>
<feature type="signal peptide" evidence="1">
    <location>
        <begin position="1"/>
        <end position="21"/>
    </location>
</feature>
<protein>
    <recommendedName>
        <fullName evidence="2">Fibronectin type-III domain-containing protein</fullName>
    </recommendedName>
</protein>
<dbReference type="RefSeq" id="WP_096405458.1">
    <property type="nucleotide sequence ID" value="NZ_AP014597.1"/>
</dbReference>
<dbReference type="Gene3D" id="2.60.40.10">
    <property type="entry name" value="Immunoglobulins"/>
    <property type="match status" value="3"/>
</dbReference>
<evidence type="ECO:0000313" key="4">
    <source>
        <dbReference type="Proteomes" id="UP000217431"/>
    </source>
</evidence>
<dbReference type="InterPro" id="IPR026444">
    <property type="entry name" value="Secre_tail"/>
</dbReference>
<dbReference type="NCBIfam" id="NF038128">
    <property type="entry name" value="choice_anch_J"/>
    <property type="match status" value="1"/>
</dbReference>